<keyword evidence="4" id="KW-1185">Reference proteome</keyword>
<reference evidence="3" key="1">
    <citation type="submission" date="2023-03" db="EMBL/GenBank/DDBJ databases">
        <title>Mating type loci evolution in Malassezia.</title>
        <authorList>
            <person name="Coelho M.A."/>
        </authorList>
    </citation>
    <scope>NUCLEOTIDE SEQUENCE</scope>
    <source>
        <strain evidence="3">CBS 9431</strain>
    </source>
</reference>
<dbReference type="Gene3D" id="2.60.40.4370">
    <property type="match status" value="1"/>
</dbReference>
<dbReference type="RefSeq" id="XP_060124082.1">
    <property type="nucleotide sequence ID" value="XM_060268099.1"/>
</dbReference>
<dbReference type="EMBL" id="CP119966">
    <property type="protein sequence ID" value="WFD41185.1"/>
    <property type="molecule type" value="Genomic_DNA"/>
</dbReference>
<dbReference type="Pfam" id="PF10419">
    <property type="entry name" value="TFIIIC_sub6"/>
    <property type="match status" value="1"/>
</dbReference>
<feature type="region of interest" description="Disordered" evidence="1">
    <location>
        <begin position="96"/>
        <end position="175"/>
    </location>
</feature>
<protein>
    <recommendedName>
        <fullName evidence="2">Transcription factor TFIIIC triple barrel domain-containing protein</fullName>
    </recommendedName>
</protein>
<evidence type="ECO:0000259" key="2">
    <source>
        <dbReference type="Pfam" id="PF10419"/>
    </source>
</evidence>
<name>A0AAF0F1Q0_9BASI</name>
<gene>
    <name evidence="3" type="ORF">MJAP1_004180</name>
</gene>
<evidence type="ECO:0000313" key="4">
    <source>
        <dbReference type="Proteomes" id="UP001217754"/>
    </source>
</evidence>
<sequence length="175" mass="18322">MARLDASWTRVDAWKDPEPVAGAKWELVEESDELVILDIGEAEHAAKTEVNIAPGTDVSLTGLETETPMLKVDGTVMKGVWDELFGSEIVLREEHGAEEERISELSPLAPCTDASARASGASSATSRRIAFVPAVEEGGARGATDEPSIEPTHANDPSHGGDAPPGAPTAPSDIA</sequence>
<evidence type="ECO:0000256" key="1">
    <source>
        <dbReference type="SAM" id="MobiDB-lite"/>
    </source>
</evidence>
<accession>A0AAF0F1Q0</accession>
<feature type="compositionally biased region" description="Low complexity" evidence="1">
    <location>
        <begin position="114"/>
        <end position="128"/>
    </location>
</feature>
<dbReference type="InterPro" id="IPR019481">
    <property type="entry name" value="TFIIIC_triple_barrel"/>
</dbReference>
<dbReference type="Proteomes" id="UP001217754">
    <property type="component" value="Chromosome 9"/>
</dbReference>
<dbReference type="AlphaFoldDB" id="A0AAF0F1Q0"/>
<dbReference type="GeneID" id="85227831"/>
<evidence type="ECO:0000313" key="3">
    <source>
        <dbReference type="EMBL" id="WFD41185.1"/>
    </source>
</evidence>
<feature type="domain" description="Transcription factor TFIIIC triple barrel" evidence="2">
    <location>
        <begin position="29"/>
        <end position="131"/>
    </location>
</feature>
<organism evidence="3 4">
    <name type="scientific">Malassezia japonica</name>
    <dbReference type="NCBI Taxonomy" id="223818"/>
    <lineage>
        <taxon>Eukaryota</taxon>
        <taxon>Fungi</taxon>
        <taxon>Dikarya</taxon>
        <taxon>Basidiomycota</taxon>
        <taxon>Ustilaginomycotina</taxon>
        <taxon>Malasseziomycetes</taxon>
        <taxon>Malasseziales</taxon>
        <taxon>Malasseziaceae</taxon>
        <taxon>Malassezia</taxon>
    </lineage>
</organism>
<proteinExistence type="predicted"/>